<dbReference type="VEuPathDB" id="FungiDB:I7I53_10637"/>
<accession>A0A8A1L7Y1</accession>
<proteinExistence type="predicted"/>
<organism evidence="1 2">
    <name type="scientific">Ajellomyces capsulatus (strain H88)</name>
    <name type="common">Darling's disease fungus</name>
    <name type="synonym">Histoplasma capsulatum</name>
    <dbReference type="NCBI Taxonomy" id="544711"/>
    <lineage>
        <taxon>Eukaryota</taxon>
        <taxon>Fungi</taxon>
        <taxon>Dikarya</taxon>
        <taxon>Ascomycota</taxon>
        <taxon>Pezizomycotina</taxon>
        <taxon>Eurotiomycetes</taxon>
        <taxon>Eurotiomycetidae</taxon>
        <taxon>Onygenales</taxon>
        <taxon>Ajellomycetaceae</taxon>
        <taxon>Histoplasma</taxon>
    </lineage>
</organism>
<evidence type="ECO:0000313" key="2">
    <source>
        <dbReference type="Proteomes" id="UP000663419"/>
    </source>
</evidence>
<name>A0A8A1L7Y1_AJEC8</name>
<dbReference type="EMBL" id="CP069102">
    <property type="protein sequence ID" value="QSS50076.1"/>
    <property type="molecule type" value="Genomic_DNA"/>
</dbReference>
<sequence>MSVSFLCALPSQYPHIIQYLPRGCLSGRWFVSVSNGAVPYSVTFASSVYSEQGIRQKKALTPTFDILSCHLPYVQYGISRLL</sequence>
<dbReference type="AlphaFoldDB" id="A0A8A1L7Y1"/>
<evidence type="ECO:0000313" key="1">
    <source>
        <dbReference type="EMBL" id="QSS50076.1"/>
    </source>
</evidence>
<reference evidence="1" key="1">
    <citation type="submission" date="2021-01" db="EMBL/GenBank/DDBJ databases">
        <title>Chromosome-level genome assembly of a human fungal pathogen reveals clustering of transcriptionally co-regulated genes.</title>
        <authorList>
            <person name="Voorhies M."/>
            <person name="Cohen S."/>
            <person name="Shea T.P."/>
            <person name="Petrus S."/>
            <person name="Munoz J.F."/>
            <person name="Poplawski S."/>
            <person name="Goldman W.E."/>
            <person name="Michael T."/>
            <person name="Cuomo C.A."/>
            <person name="Sil A."/>
            <person name="Beyhan S."/>
        </authorList>
    </citation>
    <scope>NUCLEOTIDE SEQUENCE</scope>
    <source>
        <strain evidence="1">H88</strain>
    </source>
</reference>
<dbReference type="Proteomes" id="UP000663419">
    <property type="component" value="Chromosome 1"/>
</dbReference>
<gene>
    <name evidence="1" type="ORF">I7I53_10637</name>
</gene>
<protein>
    <submittedName>
        <fullName evidence="1">Uncharacterized protein</fullName>
    </submittedName>
</protein>